<dbReference type="Pfam" id="PF25019">
    <property type="entry name" value="LRR_R13L1-DRL21"/>
    <property type="match status" value="1"/>
</dbReference>
<feature type="domain" description="R13L1/DRL21-like LRR repeat region" evidence="9">
    <location>
        <begin position="581"/>
        <end position="732"/>
    </location>
</feature>
<gene>
    <name evidence="10" type="ORF">C1H46_023271</name>
</gene>
<evidence type="ECO:0000313" key="10">
    <source>
        <dbReference type="EMBL" id="TQD91152.1"/>
    </source>
</evidence>
<keyword evidence="1" id="KW-0433">Leucine-rich repeat</keyword>
<proteinExistence type="predicted"/>
<dbReference type="InterPro" id="IPR056789">
    <property type="entry name" value="LRR_R13L1-DRL21"/>
</dbReference>
<dbReference type="InterPro" id="IPR036388">
    <property type="entry name" value="WH-like_DNA-bd_sf"/>
</dbReference>
<dbReference type="InterPro" id="IPR032675">
    <property type="entry name" value="LRR_dom_sf"/>
</dbReference>
<dbReference type="Gene3D" id="1.10.10.10">
    <property type="entry name" value="Winged helix-like DNA-binding domain superfamily/Winged helix DNA-binding domain"/>
    <property type="match status" value="1"/>
</dbReference>
<dbReference type="InterPro" id="IPR041118">
    <property type="entry name" value="Rx_N"/>
</dbReference>
<dbReference type="Gene3D" id="3.40.50.300">
    <property type="entry name" value="P-loop containing nucleotide triphosphate hydrolases"/>
    <property type="match status" value="1"/>
</dbReference>
<evidence type="ECO:0000313" key="11">
    <source>
        <dbReference type="Proteomes" id="UP000315295"/>
    </source>
</evidence>
<dbReference type="PRINTS" id="PR00364">
    <property type="entry name" value="DISEASERSIST"/>
</dbReference>
<dbReference type="FunFam" id="1.10.10.10:FF:000322">
    <property type="entry name" value="Probable disease resistance protein At1g63360"/>
    <property type="match status" value="1"/>
</dbReference>
<dbReference type="Proteomes" id="UP000315295">
    <property type="component" value="Unassembled WGS sequence"/>
</dbReference>
<evidence type="ECO:0000259" key="6">
    <source>
        <dbReference type="Pfam" id="PF00931"/>
    </source>
</evidence>
<dbReference type="SUPFAM" id="SSF52047">
    <property type="entry name" value="RNI-like"/>
    <property type="match status" value="1"/>
</dbReference>
<keyword evidence="5" id="KW-0067">ATP-binding</keyword>
<evidence type="ECO:0000256" key="2">
    <source>
        <dbReference type="ARBA" id="ARBA00022737"/>
    </source>
</evidence>
<dbReference type="Gene3D" id="3.80.10.10">
    <property type="entry name" value="Ribonuclease Inhibitor"/>
    <property type="match status" value="3"/>
</dbReference>
<dbReference type="InterPro" id="IPR042197">
    <property type="entry name" value="Apaf_helical"/>
</dbReference>
<dbReference type="PANTHER" id="PTHR36766">
    <property type="entry name" value="PLANT BROAD-SPECTRUM MILDEW RESISTANCE PROTEIN RPW8"/>
    <property type="match status" value="1"/>
</dbReference>
<dbReference type="AlphaFoldDB" id="A0A540LY06"/>
<dbReference type="InterPro" id="IPR027417">
    <property type="entry name" value="P-loop_NTPase"/>
</dbReference>
<evidence type="ECO:0000259" key="7">
    <source>
        <dbReference type="Pfam" id="PF18052"/>
    </source>
</evidence>
<dbReference type="Gene3D" id="1.10.8.430">
    <property type="entry name" value="Helical domain of apoptotic protease-activating factors"/>
    <property type="match status" value="1"/>
</dbReference>
<evidence type="ECO:0000256" key="5">
    <source>
        <dbReference type="ARBA" id="ARBA00022840"/>
    </source>
</evidence>
<dbReference type="GO" id="GO:0005524">
    <property type="term" value="F:ATP binding"/>
    <property type="evidence" value="ECO:0007669"/>
    <property type="project" value="UniProtKB-KW"/>
</dbReference>
<dbReference type="SUPFAM" id="SSF52058">
    <property type="entry name" value="L domain-like"/>
    <property type="match status" value="1"/>
</dbReference>
<reference evidence="10 11" key="1">
    <citation type="journal article" date="2019" name="G3 (Bethesda)">
        <title>Sequencing of a Wild Apple (Malus baccata) Genome Unravels the Differences Between Cultivated and Wild Apple Species Regarding Disease Resistance and Cold Tolerance.</title>
        <authorList>
            <person name="Chen X."/>
        </authorList>
    </citation>
    <scope>NUCLEOTIDE SEQUENCE [LARGE SCALE GENOMIC DNA]</scope>
    <source>
        <strain evidence="11">cv. Shandingzi</strain>
        <tissue evidence="10">Leaves</tissue>
    </source>
</reference>
<dbReference type="Pfam" id="PF18052">
    <property type="entry name" value="Rx_N"/>
    <property type="match status" value="1"/>
</dbReference>
<dbReference type="InterPro" id="IPR002182">
    <property type="entry name" value="NB-ARC"/>
</dbReference>
<evidence type="ECO:0000259" key="8">
    <source>
        <dbReference type="Pfam" id="PF23559"/>
    </source>
</evidence>
<protein>
    <recommendedName>
        <fullName evidence="12">NB-ARC domain-containing protein</fullName>
    </recommendedName>
</protein>
<dbReference type="Pfam" id="PF00931">
    <property type="entry name" value="NB-ARC"/>
    <property type="match status" value="1"/>
</dbReference>
<evidence type="ECO:0000256" key="4">
    <source>
        <dbReference type="ARBA" id="ARBA00022821"/>
    </source>
</evidence>
<evidence type="ECO:0000256" key="1">
    <source>
        <dbReference type="ARBA" id="ARBA00022614"/>
    </source>
</evidence>
<keyword evidence="2" id="KW-0677">Repeat</keyword>
<feature type="domain" description="NB-ARC" evidence="6">
    <location>
        <begin position="137"/>
        <end position="240"/>
    </location>
</feature>
<dbReference type="GO" id="GO:0051707">
    <property type="term" value="P:response to other organism"/>
    <property type="evidence" value="ECO:0007669"/>
    <property type="project" value="UniProtKB-ARBA"/>
</dbReference>
<comment type="caution">
    <text evidence="10">The sequence shown here is derived from an EMBL/GenBank/DDBJ whole genome shotgun (WGS) entry which is preliminary data.</text>
</comment>
<keyword evidence="11" id="KW-1185">Reference proteome</keyword>
<feature type="domain" description="Disease resistance protein winged helix" evidence="8">
    <location>
        <begin position="327"/>
        <end position="398"/>
    </location>
</feature>
<dbReference type="Gene3D" id="1.20.5.4130">
    <property type="match status" value="1"/>
</dbReference>
<dbReference type="Pfam" id="PF23559">
    <property type="entry name" value="WHD_DRP"/>
    <property type="match status" value="1"/>
</dbReference>
<accession>A0A540LY06</accession>
<name>A0A540LY06_MALBA</name>
<keyword evidence="3" id="KW-0547">Nucleotide-binding</keyword>
<dbReference type="STRING" id="106549.A0A540LY06"/>
<dbReference type="EMBL" id="VIEB01000430">
    <property type="protein sequence ID" value="TQD91152.1"/>
    <property type="molecule type" value="Genomic_DNA"/>
</dbReference>
<dbReference type="GO" id="GO:0043531">
    <property type="term" value="F:ADP binding"/>
    <property type="evidence" value="ECO:0007669"/>
    <property type="project" value="InterPro"/>
</dbReference>
<feature type="domain" description="Disease resistance N-terminal" evidence="7">
    <location>
        <begin position="12"/>
        <end position="93"/>
    </location>
</feature>
<evidence type="ECO:0008006" key="12">
    <source>
        <dbReference type="Google" id="ProtNLM"/>
    </source>
</evidence>
<evidence type="ECO:0000259" key="9">
    <source>
        <dbReference type="Pfam" id="PF25019"/>
    </source>
</evidence>
<organism evidence="10 11">
    <name type="scientific">Malus baccata</name>
    <name type="common">Siberian crab apple</name>
    <name type="synonym">Pyrus baccata</name>
    <dbReference type="NCBI Taxonomy" id="106549"/>
    <lineage>
        <taxon>Eukaryota</taxon>
        <taxon>Viridiplantae</taxon>
        <taxon>Streptophyta</taxon>
        <taxon>Embryophyta</taxon>
        <taxon>Tracheophyta</taxon>
        <taxon>Spermatophyta</taxon>
        <taxon>Magnoliopsida</taxon>
        <taxon>eudicotyledons</taxon>
        <taxon>Gunneridae</taxon>
        <taxon>Pentapetalae</taxon>
        <taxon>rosids</taxon>
        <taxon>fabids</taxon>
        <taxon>Rosales</taxon>
        <taxon>Rosaceae</taxon>
        <taxon>Amygdaloideae</taxon>
        <taxon>Maleae</taxon>
        <taxon>Malus</taxon>
    </lineage>
</organism>
<dbReference type="GO" id="GO:0006952">
    <property type="term" value="P:defense response"/>
    <property type="evidence" value="ECO:0007669"/>
    <property type="project" value="UniProtKB-KW"/>
</dbReference>
<dbReference type="SUPFAM" id="SSF52540">
    <property type="entry name" value="P-loop containing nucleoside triphosphate hydrolases"/>
    <property type="match status" value="1"/>
</dbReference>
<keyword evidence="4" id="KW-0611">Plant defense</keyword>
<evidence type="ECO:0000256" key="3">
    <source>
        <dbReference type="ARBA" id="ARBA00022741"/>
    </source>
</evidence>
<dbReference type="InterPro" id="IPR058922">
    <property type="entry name" value="WHD_DRP"/>
</dbReference>
<sequence length="1088" mass="122490">MDAAASIVLSPALQVLFDRLASPLLQRASDLFGYNDNFQSLQHALVRAQATLEVAEEQQFTNRAARLWLLDLKNAVCHTQDLLDFFTARKNWNHIFRLSISDDGIIKPEKLRIMLQELEMTITEGFRMFNIREPTQLLPGIIESVTKSKCKITGIDELQTRIWHLLHDKRFLLVLDDVWTEDLDDWEKLTPLFREGVDGCKIVVTTRSRKIPLMMDSSIPYQLDGLTFDDCLSLFNQRAFGRGGEEKYPHLVLIGRHIVKKCGVFPLAVKSLGSVMRFKREEGHWLFMQNSELWQLDVCQQKVLPALMLSYHRLPSYLRQCFAFCSLFPKNYEFKKQKLIHQWMAEGFVLGQGSKRLEDIGDEYFSDLLWMAFFQEVEVSENDDVVGYRMNNVIHDLARYVAGEESLILEAGLPPYINPSQIRHSSIVYTNRDGEITIPLEALYAAEHLRTLLFLGDSGLSSNMEKMFSRFVYLRLLDLSGCDVSSFPDALGGLICLRYLDLSYTPIENLPLRVCGLVSLQTLNLIGCYNLHFLPSLERMTCLRHLNLTGCEQLFQMPAGIESLHQLQTLPLYVAGRDCRLSELKQLNLYDKLNLTHLDKVRHAAEAKTAGLMMKKNLDSLGLYWGLYQPRSEDVDISLGIVPKRGKVFGIPEQLAPSAAQQYKHAEEILDSLQPPKNMKKLFINGYPGFRFAGWALPEYVIAVEIANCQNCGHLPALGNLLLLKTLSLHGMHGVRRIGTEFYGDGADIRFPSLEKLSLSDFPNLEEWTSANSENSFPSLKKLTVKRCPKLAHIPSPQSLQHLKLQDCNPMLTSVANLGLLSVLVLENIPGLLTLPEGLTASACLSSLKILSCPKLRSLPLQIRNLTALKSLTIRCCEELSSLPQTLQNLKALESLEISNCHSIISMPDGWIGGLSSLRTLSIENCSNLTSLSSSLERLTLLEHLTIMFCPNLGSFPEGVQHLSSLRSLILLSCPWFDSLPEGLQHVRTLHCLKIGSCLNLTALPEWFEGLDSLRSLTIFGCPGLQLLPPGFKILTKLQHLSIQECPVLEERCRQGSGEDWLKIAHVPHKYIGPPQARQSGEASTSGS</sequence>
<dbReference type="PANTHER" id="PTHR36766:SF59">
    <property type="entry name" value="DISEASE RESISTANCE PROTEIN RGA2-LIKE"/>
    <property type="match status" value="1"/>
</dbReference>